<comment type="caution">
    <text evidence="1">The sequence shown here is derived from an EMBL/GenBank/DDBJ whole genome shotgun (WGS) entry which is preliminary data.</text>
</comment>
<dbReference type="EMBL" id="RCMV01000705">
    <property type="protein sequence ID" value="KAG3213712.1"/>
    <property type="molecule type" value="Genomic_DNA"/>
</dbReference>
<dbReference type="AlphaFoldDB" id="A0A8T1J3T9"/>
<proteinExistence type="predicted"/>
<organism evidence="1 3">
    <name type="scientific">Phytophthora cactorum</name>
    <dbReference type="NCBI Taxonomy" id="29920"/>
    <lineage>
        <taxon>Eukaryota</taxon>
        <taxon>Sar</taxon>
        <taxon>Stramenopiles</taxon>
        <taxon>Oomycota</taxon>
        <taxon>Peronosporomycetes</taxon>
        <taxon>Peronosporales</taxon>
        <taxon>Peronosporaceae</taxon>
        <taxon>Phytophthora</taxon>
    </lineage>
</organism>
<dbReference type="Proteomes" id="UP000736787">
    <property type="component" value="Unassembled WGS sequence"/>
</dbReference>
<sequence length="57" mass="6397">MVVKFQTDGCPDYRDSRSVNLSVGSIVLIVPALSRAQQLRAWYTDLLPDPMFDLINA</sequence>
<dbReference type="EMBL" id="RCMK01004690">
    <property type="protein sequence ID" value="KAG2870932.1"/>
    <property type="molecule type" value="Genomic_DNA"/>
</dbReference>
<evidence type="ECO:0000313" key="1">
    <source>
        <dbReference type="EMBL" id="KAG2870932.1"/>
    </source>
</evidence>
<protein>
    <submittedName>
        <fullName evidence="1">Uncharacterized protein</fullName>
    </submittedName>
</protein>
<reference evidence="1" key="1">
    <citation type="submission" date="2018-10" db="EMBL/GenBank/DDBJ databases">
        <title>Effector identification in a new, highly contiguous assembly of the strawberry crown rot pathogen Phytophthora cactorum.</title>
        <authorList>
            <person name="Armitage A.D."/>
            <person name="Nellist C.F."/>
            <person name="Bates H."/>
            <person name="Vickerstaff R.J."/>
            <person name="Harrison R.J."/>
        </authorList>
    </citation>
    <scope>NUCLEOTIDE SEQUENCE</scope>
    <source>
        <strain evidence="1">4040</strain>
        <strain evidence="2">P421</strain>
    </source>
</reference>
<gene>
    <name evidence="1" type="ORF">PC117_g28382</name>
    <name evidence="2" type="ORF">PC129_g15360</name>
</gene>
<dbReference type="Proteomes" id="UP000760860">
    <property type="component" value="Unassembled WGS sequence"/>
</dbReference>
<accession>A0A8T1J3T9</accession>
<evidence type="ECO:0000313" key="2">
    <source>
        <dbReference type="EMBL" id="KAG3213712.1"/>
    </source>
</evidence>
<name>A0A8T1J3T9_9STRA</name>
<evidence type="ECO:0000313" key="3">
    <source>
        <dbReference type="Proteomes" id="UP000736787"/>
    </source>
</evidence>